<evidence type="ECO:0000313" key="3">
    <source>
        <dbReference type="Proteomes" id="UP001157418"/>
    </source>
</evidence>
<gene>
    <name evidence="2" type="ORF">LVIROSA_LOCUS19729</name>
</gene>
<keyword evidence="3" id="KW-1185">Reference proteome</keyword>
<reference evidence="2 3" key="1">
    <citation type="submission" date="2022-01" db="EMBL/GenBank/DDBJ databases">
        <authorList>
            <person name="Xiong W."/>
            <person name="Schranz E."/>
        </authorList>
    </citation>
    <scope>NUCLEOTIDE SEQUENCE [LARGE SCALE GENOMIC DNA]</scope>
</reference>
<dbReference type="Proteomes" id="UP001157418">
    <property type="component" value="Unassembled WGS sequence"/>
</dbReference>
<sequence>MPSYLDRSSVQFKPQFPIHKLKIPDLLIFLLLRSIAVCWSFRQIKVNTTSRMKERRIRLSPNTAIQFYGVQDRLDDFKAAWIEVNHELFWIELPIR</sequence>
<feature type="domain" description="TCP" evidence="1">
    <location>
        <begin position="43"/>
        <end position="75"/>
    </location>
</feature>
<protein>
    <recommendedName>
        <fullName evidence="1">TCP domain-containing protein</fullName>
    </recommendedName>
</protein>
<evidence type="ECO:0000313" key="2">
    <source>
        <dbReference type="EMBL" id="CAH1433124.1"/>
    </source>
</evidence>
<comment type="caution">
    <text evidence="2">The sequence shown here is derived from an EMBL/GenBank/DDBJ whole genome shotgun (WGS) entry which is preliminary data.</text>
</comment>
<dbReference type="EMBL" id="CAKMRJ010003334">
    <property type="protein sequence ID" value="CAH1433124.1"/>
    <property type="molecule type" value="Genomic_DNA"/>
</dbReference>
<proteinExistence type="predicted"/>
<dbReference type="AlphaFoldDB" id="A0AAU9N4P9"/>
<evidence type="ECO:0000259" key="1">
    <source>
        <dbReference type="Pfam" id="PF03634"/>
    </source>
</evidence>
<accession>A0AAU9N4P9</accession>
<dbReference type="Pfam" id="PF03634">
    <property type="entry name" value="TCP"/>
    <property type="match status" value="1"/>
</dbReference>
<name>A0AAU9N4P9_9ASTR</name>
<dbReference type="InterPro" id="IPR017887">
    <property type="entry name" value="TF_TCP_subgr"/>
</dbReference>
<organism evidence="2 3">
    <name type="scientific">Lactuca virosa</name>
    <dbReference type="NCBI Taxonomy" id="75947"/>
    <lineage>
        <taxon>Eukaryota</taxon>
        <taxon>Viridiplantae</taxon>
        <taxon>Streptophyta</taxon>
        <taxon>Embryophyta</taxon>
        <taxon>Tracheophyta</taxon>
        <taxon>Spermatophyta</taxon>
        <taxon>Magnoliopsida</taxon>
        <taxon>eudicotyledons</taxon>
        <taxon>Gunneridae</taxon>
        <taxon>Pentapetalae</taxon>
        <taxon>asterids</taxon>
        <taxon>campanulids</taxon>
        <taxon>Asterales</taxon>
        <taxon>Asteraceae</taxon>
        <taxon>Cichorioideae</taxon>
        <taxon>Cichorieae</taxon>
        <taxon>Lactucinae</taxon>
        <taxon>Lactuca</taxon>
    </lineage>
</organism>